<dbReference type="GO" id="GO:0004675">
    <property type="term" value="F:transmembrane receptor protein serine/threonine kinase activity"/>
    <property type="evidence" value="ECO:0007669"/>
    <property type="project" value="UniProtKB-EC"/>
</dbReference>
<dbReference type="SMART" id="SM00220">
    <property type="entry name" value="S_TKc"/>
    <property type="match status" value="1"/>
</dbReference>
<dbReference type="GO" id="GO:0046872">
    <property type="term" value="F:metal ion binding"/>
    <property type="evidence" value="ECO:0007669"/>
    <property type="project" value="UniProtKB-KW"/>
</dbReference>
<evidence type="ECO:0000256" key="5">
    <source>
        <dbReference type="ARBA" id="ARBA00012401"/>
    </source>
</evidence>
<dbReference type="InterPro" id="IPR000719">
    <property type="entry name" value="Prot_kinase_dom"/>
</dbReference>
<dbReference type="GO" id="GO:0071363">
    <property type="term" value="P:cellular response to growth factor stimulus"/>
    <property type="evidence" value="ECO:0007669"/>
    <property type="project" value="TreeGrafter"/>
</dbReference>
<evidence type="ECO:0000256" key="1">
    <source>
        <dbReference type="ARBA" id="ARBA00001936"/>
    </source>
</evidence>
<dbReference type="SUPFAM" id="SSF57302">
    <property type="entry name" value="Snake toxin-like"/>
    <property type="match status" value="1"/>
</dbReference>
<dbReference type="InterPro" id="IPR000472">
    <property type="entry name" value="Activin_recp"/>
</dbReference>
<feature type="transmembrane region" description="Helical" evidence="19">
    <location>
        <begin position="260"/>
        <end position="284"/>
    </location>
</feature>
<evidence type="ECO:0000256" key="9">
    <source>
        <dbReference type="ARBA" id="ARBA00022723"/>
    </source>
</evidence>
<keyword evidence="11 18" id="KW-0547">Nucleotide-binding</keyword>
<dbReference type="PROSITE" id="PS51256">
    <property type="entry name" value="GS"/>
    <property type="match status" value="1"/>
</dbReference>
<keyword evidence="14" id="KW-0460">Magnesium</keyword>
<evidence type="ECO:0000313" key="22">
    <source>
        <dbReference type="EnsemblMetazoa" id="GAUT020661-PA"/>
    </source>
</evidence>
<keyword evidence="23" id="KW-1185">Reference proteome</keyword>
<dbReference type="InterPro" id="IPR000333">
    <property type="entry name" value="TGFB_receptor"/>
</dbReference>
<dbReference type="Gene3D" id="3.30.200.20">
    <property type="entry name" value="Phosphorylase Kinase, domain 1"/>
    <property type="match status" value="1"/>
</dbReference>
<dbReference type="PROSITE" id="PS00107">
    <property type="entry name" value="PROTEIN_KINASE_ATP"/>
    <property type="match status" value="1"/>
</dbReference>
<evidence type="ECO:0000256" key="11">
    <source>
        <dbReference type="ARBA" id="ARBA00022741"/>
    </source>
</evidence>
<organism evidence="22 23">
    <name type="scientific">Glossina austeni</name>
    <name type="common">Savannah tsetse fly</name>
    <dbReference type="NCBI Taxonomy" id="7395"/>
    <lineage>
        <taxon>Eukaryota</taxon>
        <taxon>Metazoa</taxon>
        <taxon>Ecdysozoa</taxon>
        <taxon>Arthropoda</taxon>
        <taxon>Hexapoda</taxon>
        <taxon>Insecta</taxon>
        <taxon>Pterygota</taxon>
        <taxon>Neoptera</taxon>
        <taxon>Endopterygota</taxon>
        <taxon>Diptera</taxon>
        <taxon>Brachycera</taxon>
        <taxon>Muscomorpha</taxon>
        <taxon>Hippoboscoidea</taxon>
        <taxon>Glossinidae</taxon>
        <taxon>Glossina</taxon>
    </lineage>
</organism>
<evidence type="ECO:0000313" key="23">
    <source>
        <dbReference type="Proteomes" id="UP000078200"/>
    </source>
</evidence>
<keyword evidence="7" id="KW-0808">Transferase</keyword>
<evidence type="ECO:0000256" key="2">
    <source>
        <dbReference type="ARBA" id="ARBA00001946"/>
    </source>
</evidence>
<evidence type="ECO:0000256" key="15">
    <source>
        <dbReference type="ARBA" id="ARBA00022989"/>
    </source>
</evidence>
<keyword evidence="17" id="KW-0675">Receptor</keyword>
<evidence type="ECO:0000256" key="16">
    <source>
        <dbReference type="ARBA" id="ARBA00023136"/>
    </source>
</evidence>
<dbReference type="Proteomes" id="UP000078200">
    <property type="component" value="Unassembled WGS sequence"/>
</dbReference>
<dbReference type="SUPFAM" id="SSF56112">
    <property type="entry name" value="Protein kinase-like (PK-like)"/>
    <property type="match status" value="1"/>
</dbReference>
<evidence type="ECO:0000256" key="18">
    <source>
        <dbReference type="PROSITE-ProRule" id="PRU10141"/>
    </source>
</evidence>
<evidence type="ECO:0000256" key="6">
    <source>
        <dbReference type="ARBA" id="ARBA00022527"/>
    </source>
</evidence>
<dbReference type="SMART" id="SM00467">
    <property type="entry name" value="GS"/>
    <property type="match status" value="1"/>
</dbReference>
<evidence type="ECO:0000256" key="10">
    <source>
        <dbReference type="ARBA" id="ARBA00022729"/>
    </source>
</evidence>
<feature type="domain" description="Protein kinase" evidence="20">
    <location>
        <begin position="340"/>
        <end position="632"/>
    </location>
</feature>
<proteinExistence type="inferred from homology"/>
<dbReference type="InterPro" id="IPR008271">
    <property type="entry name" value="Ser/Thr_kinase_AS"/>
</dbReference>
<comment type="cofactor">
    <cofactor evidence="2">
        <name>Mg(2+)</name>
        <dbReference type="ChEBI" id="CHEBI:18420"/>
    </cofactor>
</comment>
<dbReference type="Pfam" id="PF08515">
    <property type="entry name" value="TGF_beta_GS"/>
    <property type="match status" value="1"/>
</dbReference>
<dbReference type="InterPro" id="IPR003605">
    <property type="entry name" value="GS_dom"/>
</dbReference>
<dbReference type="CDD" id="cd14143">
    <property type="entry name" value="STKc_TGFbR1_ACVR1b_ACVR1c"/>
    <property type="match status" value="1"/>
</dbReference>
<dbReference type="EC" id="2.7.11.30" evidence="5"/>
<dbReference type="AlphaFoldDB" id="A0A1A9UZD4"/>
<evidence type="ECO:0000256" key="7">
    <source>
        <dbReference type="ARBA" id="ARBA00022679"/>
    </source>
</evidence>
<dbReference type="VEuPathDB" id="VectorBase:GAUT020661"/>
<evidence type="ECO:0000259" key="20">
    <source>
        <dbReference type="PROSITE" id="PS50011"/>
    </source>
</evidence>
<dbReference type="PROSITE" id="PS50011">
    <property type="entry name" value="PROTEIN_KINASE_DOM"/>
    <property type="match status" value="1"/>
</dbReference>
<dbReference type="InterPro" id="IPR045860">
    <property type="entry name" value="Snake_toxin-like_sf"/>
</dbReference>
<evidence type="ECO:0000256" key="12">
    <source>
        <dbReference type="ARBA" id="ARBA00022777"/>
    </source>
</evidence>
<dbReference type="GO" id="GO:0005886">
    <property type="term" value="C:plasma membrane"/>
    <property type="evidence" value="ECO:0007669"/>
    <property type="project" value="TreeGrafter"/>
</dbReference>
<dbReference type="Gene3D" id="1.10.510.10">
    <property type="entry name" value="Transferase(Phosphotransferase) domain 1"/>
    <property type="match status" value="1"/>
</dbReference>
<keyword evidence="10" id="KW-0732">Signal</keyword>
<dbReference type="EnsemblMetazoa" id="GAUT020661-RA">
    <property type="protein sequence ID" value="GAUT020661-PA"/>
    <property type="gene ID" value="GAUT020661"/>
</dbReference>
<evidence type="ECO:0000256" key="8">
    <source>
        <dbReference type="ARBA" id="ARBA00022692"/>
    </source>
</evidence>
<keyword evidence="16 19" id="KW-0472">Membrane</keyword>
<dbReference type="GO" id="GO:0006950">
    <property type="term" value="P:response to stress"/>
    <property type="evidence" value="ECO:0007669"/>
    <property type="project" value="UniProtKB-ARBA"/>
</dbReference>
<dbReference type="GO" id="GO:0005524">
    <property type="term" value="F:ATP binding"/>
    <property type="evidence" value="ECO:0007669"/>
    <property type="project" value="UniProtKB-UniRule"/>
</dbReference>
<sequence length="638" mass="72303">MYNSHVYNYLWLQKWFTMMAFVCASYMLFDSLAKNYVHGLPIDNATSMPQTLSLIEHVPTASSRVINQGYEKVTSKTLDISNETLSLMLVSPPITKSGQKPAQTSRYPLLKCHCDICKETNNICETDGYCFTSVERDKGEIIFSYRCLNMSQSFPPGRFIWCNDGSHGGPTARPVAKRGGHSCCRDYDFCNLNLRPVIKFYSSLSGQQAESHVPPEDPAWCHENTSTSLVQCCEEDLCNDKNNFVGILPDIQPEETLKTWVLVAIIFGATLVGCLLVFLVWCYWQKRKQGTRGRPFAPEDSVYDPILNGNTLQDIIEMTSSGSGSAGLPLLVQRSIARQIQLCHVIGKGRFGEVWRGRWRGENIAVKIFSSREECSWFREAEIYQTVMLRHENILGFIAADNKDNGTWTQLWLVTDYHENGSLFDYLTSHTVDTKTMLSMALSISTGLAHLHMDIVGTRGKPAIAHRDLKSKNILVKSNLTCAIGDLGLAVRHVEKNDSVDIPSTHRVGTKRYMAPEVLDESMNAQHFDSYKRADVYAFGLILWEVARRCNIGMMYDDYQLPYFDVVQPDPSIEEMKKVVCTDKMRPNIPNRWHASEVMHSMAKVMKECWYPNPVARLTALRIKKTLSSISLEDKVKN</sequence>
<feature type="binding site" evidence="18">
    <location>
        <position position="367"/>
    </location>
    <ligand>
        <name>ATP</name>
        <dbReference type="ChEBI" id="CHEBI:30616"/>
    </ligand>
</feature>
<dbReference type="GO" id="GO:0043235">
    <property type="term" value="C:receptor complex"/>
    <property type="evidence" value="ECO:0007669"/>
    <property type="project" value="TreeGrafter"/>
</dbReference>
<evidence type="ECO:0000256" key="19">
    <source>
        <dbReference type="SAM" id="Phobius"/>
    </source>
</evidence>
<evidence type="ECO:0000256" key="13">
    <source>
        <dbReference type="ARBA" id="ARBA00022840"/>
    </source>
</evidence>
<keyword evidence="8 19" id="KW-0812">Transmembrane</keyword>
<dbReference type="CDD" id="cd23598">
    <property type="entry name" value="TFP_LU_ECD_Babo"/>
    <property type="match status" value="1"/>
</dbReference>
<dbReference type="InterPro" id="IPR017441">
    <property type="entry name" value="Protein_kinase_ATP_BS"/>
</dbReference>
<dbReference type="Pfam" id="PF01064">
    <property type="entry name" value="Activin_recp"/>
    <property type="match status" value="1"/>
</dbReference>
<dbReference type="STRING" id="7395.A0A1A9UZD4"/>
<evidence type="ECO:0000256" key="17">
    <source>
        <dbReference type="ARBA" id="ARBA00023170"/>
    </source>
</evidence>
<keyword evidence="12" id="KW-0418">Kinase</keyword>
<name>A0A1A9UZD4_GLOAU</name>
<keyword evidence="6" id="KW-0723">Serine/threonine-protein kinase</keyword>
<evidence type="ECO:0000256" key="4">
    <source>
        <dbReference type="ARBA" id="ARBA00009605"/>
    </source>
</evidence>
<dbReference type="Gene3D" id="2.10.60.10">
    <property type="entry name" value="CD59"/>
    <property type="match status" value="1"/>
</dbReference>
<comment type="similarity">
    <text evidence="4">Belongs to the protein kinase superfamily. TKL Ser/Thr protein kinase family. TGFB receptor subfamily.</text>
</comment>
<dbReference type="PANTHER" id="PTHR23255">
    <property type="entry name" value="TRANSFORMING GROWTH FACTOR-BETA RECEPTOR TYPE I AND II"/>
    <property type="match status" value="1"/>
</dbReference>
<keyword evidence="15 19" id="KW-1133">Transmembrane helix</keyword>
<dbReference type="FunFam" id="1.10.510.10:FF:000018">
    <property type="entry name" value="Receptor protein serine/threonine kinase"/>
    <property type="match status" value="1"/>
</dbReference>
<dbReference type="InterPro" id="IPR011009">
    <property type="entry name" value="Kinase-like_dom_sf"/>
</dbReference>
<feature type="domain" description="GS" evidence="21">
    <location>
        <begin position="310"/>
        <end position="339"/>
    </location>
</feature>
<dbReference type="FunFam" id="3.30.200.20:FF:000023">
    <property type="entry name" value="Receptor protein serine/threonine kinase"/>
    <property type="match status" value="1"/>
</dbReference>
<keyword evidence="9" id="KW-0479">Metal-binding</keyword>
<comment type="subcellular location">
    <subcellularLocation>
        <location evidence="3">Membrane</location>
        <topology evidence="3">Single-pass type I membrane protein</topology>
    </subcellularLocation>
</comment>
<dbReference type="InterPro" id="IPR001245">
    <property type="entry name" value="Ser-Thr/Tyr_kinase_cat_dom"/>
</dbReference>
<dbReference type="PANTHER" id="PTHR23255:SF71">
    <property type="entry name" value="RECEPTOR PROTEIN SERINE_THREONINE KINASE"/>
    <property type="match status" value="1"/>
</dbReference>
<protein>
    <recommendedName>
        <fullName evidence="5">receptor protein serine/threonine kinase</fullName>
        <ecNumber evidence="5">2.7.11.30</ecNumber>
    </recommendedName>
</protein>
<evidence type="ECO:0000256" key="14">
    <source>
        <dbReference type="ARBA" id="ARBA00022842"/>
    </source>
</evidence>
<comment type="cofactor">
    <cofactor evidence="1">
        <name>Mn(2+)</name>
        <dbReference type="ChEBI" id="CHEBI:29035"/>
    </cofactor>
</comment>
<keyword evidence="13 18" id="KW-0067">ATP-binding</keyword>
<reference evidence="22" key="1">
    <citation type="submission" date="2020-05" db="UniProtKB">
        <authorList>
            <consortium name="EnsemblMetazoa"/>
        </authorList>
    </citation>
    <scope>IDENTIFICATION</scope>
    <source>
        <strain evidence="22">TTRI</strain>
    </source>
</reference>
<evidence type="ECO:0000259" key="21">
    <source>
        <dbReference type="PROSITE" id="PS51256"/>
    </source>
</evidence>
<feature type="transmembrane region" description="Helical" evidence="19">
    <location>
        <begin position="12"/>
        <end position="29"/>
    </location>
</feature>
<dbReference type="Pfam" id="PF07714">
    <property type="entry name" value="PK_Tyr_Ser-Thr"/>
    <property type="match status" value="1"/>
</dbReference>
<accession>A0A1A9UZD4</accession>
<evidence type="ECO:0000256" key="3">
    <source>
        <dbReference type="ARBA" id="ARBA00004479"/>
    </source>
</evidence>
<dbReference type="PROSITE" id="PS00108">
    <property type="entry name" value="PROTEIN_KINASE_ST"/>
    <property type="match status" value="1"/>
</dbReference>